<dbReference type="FunFam" id="3.30.497.10:FF:000001">
    <property type="entry name" value="Serine protease inhibitor"/>
    <property type="match status" value="1"/>
</dbReference>
<dbReference type="GO" id="GO:0004867">
    <property type="term" value="F:serine-type endopeptidase inhibitor activity"/>
    <property type="evidence" value="ECO:0007669"/>
    <property type="project" value="UniProtKB-KW"/>
</dbReference>
<dbReference type="PANTHER" id="PTHR11461:SF211">
    <property type="entry name" value="GH10112P-RELATED"/>
    <property type="match status" value="1"/>
</dbReference>
<dbReference type="CDD" id="cd19577">
    <property type="entry name" value="serpinJ_IRS-2-like"/>
    <property type="match status" value="1"/>
</dbReference>
<evidence type="ECO:0000313" key="6">
    <source>
        <dbReference type="EMBL" id="KFM58370.1"/>
    </source>
</evidence>
<dbReference type="OrthoDB" id="47207at2759"/>
<dbReference type="InterPro" id="IPR042178">
    <property type="entry name" value="Serpin_sf_1"/>
</dbReference>
<dbReference type="Gene3D" id="3.30.497.10">
    <property type="entry name" value="Antithrombin, subunit I, domain 2"/>
    <property type="match status" value="2"/>
</dbReference>
<keyword evidence="2" id="KW-0646">Protease inhibitor</keyword>
<evidence type="ECO:0000259" key="5">
    <source>
        <dbReference type="SMART" id="SM00093"/>
    </source>
</evidence>
<feature type="domain" description="Serpin" evidence="5">
    <location>
        <begin position="147"/>
        <end position="458"/>
    </location>
</feature>
<dbReference type="GO" id="GO:0005615">
    <property type="term" value="C:extracellular space"/>
    <property type="evidence" value="ECO:0007669"/>
    <property type="project" value="InterPro"/>
</dbReference>
<dbReference type="SMART" id="SM00093">
    <property type="entry name" value="SERPIN"/>
    <property type="match status" value="1"/>
</dbReference>
<feature type="non-terminal residue" evidence="6">
    <location>
        <position position="458"/>
    </location>
</feature>
<dbReference type="InterPro" id="IPR036186">
    <property type="entry name" value="Serpin_sf"/>
</dbReference>
<dbReference type="PANTHER" id="PTHR11461">
    <property type="entry name" value="SERINE PROTEASE INHIBITOR, SERPIN"/>
    <property type="match status" value="1"/>
</dbReference>
<dbReference type="AlphaFoldDB" id="A0A087SZT1"/>
<dbReference type="Proteomes" id="UP000054359">
    <property type="component" value="Unassembled WGS sequence"/>
</dbReference>
<dbReference type="STRING" id="407821.A0A087SZT1"/>
<keyword evidence="3" id="KW-0722">Serine protease inhibitor</keyword>
<dbReference type="SUPFAM" id="SSF56574">
    <property type="entry name" value="Serpins"/>
    <property type="match status" value="2"/>
</dbReference>
<evidence type="ECO:0000313" key="7">
    <source>
        <dbReference type="Proteomes" id="UP000054359"/>
    </source>
</evidence>
<proteinExistence type="inferred from homology"/>
<comment type="similarity">
    <text evidence="1 4">Belongs to the serpin family.</text>
</comment>
<evidence type="ECO:0000256" key="4">
    <source>
        <dbReference type="RuleBase" id="RU000411"/>
    </source>
</evidence>
<evidence type="ECO:0000256" key="2">
    <source>
        <dbReference type="ARBA" id="ARBA00022690"/>
    </source>
</evidence>
<dbReference type="InterPro" id="IPR000215">
    <property type="entry name" value="Serpin_fam"/>
</dbReference>
<accession>A0A087SZT1</accession>
<protein>
    <submittedName>
        <fullName evidence="6">Putative serpin-like protein</fullName>
    </submittedName>
</protein>
<organism evidence="6 7">
    <name type="scientific">Stegodyphus mimosarum</name>
    <name type="common">African social velvet spider</name>
    <dbReference type="NCBI Taxonomy" id="407821"/>
    <lineage>
        <taxon>Eukaryota</taxon>
        <taxon>Metazoa</taxon>
        <taxon>Ecdysozoa</taxon>
        <taxon>Arthropoda</taxon>
        <taxon>Chelicerata</taxon>
        <taxon>Arachnida</taxon>
        <taxon>Araneae</taxon>
        <taxon>Araneomorphae</taxon>
        <taxon>Entelegynae</taxon>
        <taxon>Eresoidea</taxon>
        <taxon>Eresidae</taxon>
        <taxon>Stegodyphus</taxon>
    </lineage>
</organism>
<dbReference type="OMA" id="ISHINEW"/>
<dbReference type="Pfam" id="PF00079">
    <property type="entry name" value="Serpin"/>
    <property type="match status" value="2"/>
</dbReference>
<dbReference type="InterPro" id="IPR023796">
    <property type="entry name" value="Serpin_dom"/>
</dbReference>
<name>A0A087SZT1_STEMI</name>
<dbReference type="Gene3D" id="2.30.39.10">
    <property type="entry name" value="Alpha-1-antitrypsin, domain 1"/>
    <property type="match status" value="1"/>
</dbReference>
<dbReference type="InterPro" id="IPR042185">
    <property type="entry name" value="Serpin_sf_2"/>
</dbReference>
<evidence type="ECO:0000256" key="1">
    <source>
        <dbReference type="ARBA" id="ARBA00009500"/>
    </source>
</evidence>
<reference evidence="6 7" key="1">
    <citation type="submission" date="2013-11" db="EMBL/GenBank/DDBJ databases">
        <title>Genome sequencing of Stegodyphus mimosarum.</title>
        <authorList>
            <person name="Bechsgaard J."/>
        </authorList>
    </citation>
    <scope>NUCLEOTIDE SEQUENCE [LARGE SCALE GENOMIC DNA]</scope>
</reference>
<sequence>MNLYQLLAKEGKNTFFSPFSLSTALAMVFCGSENETAEEIRLAIGYNVGNITDDNIKSGFQQLLSTLEKTPDNYVLNYANSLLSQKGFAVKEEYKLTIQESFRALSMEVDFVGESEKVISHINEWETIFPSANDAMAVAQANNHLSVNLYRVLSKEDGNVFFSPFSLSTALAMLFCGSKSSTSQEMREVLGYEVANIPDENIKSSFQQLLSVLEKTPDNYILCYANSLLSQKDFNVKEEYKTVLEESFKALLMEVDFVHESQNVVSQINNWVKDKTNNMIPQLLDSLDPATVLVILNAVYFKGNWLNKFNEKATFLQYFYNKGMEDNAVQVDMMHLKESFPYLENESFKAVQLPYKGEEIAMLILLPKSRNGLEEVENKLSSNFIQDFKQNMRKMKIELALPKFRLEYSKSMKNAFQELGMKRVFECGADLSGINDSKQLNVSEIIHKAVVVVNEEGS</sequence>
<gene>
    <name evidence="6" type="ORF">X975_27180</name>
</gene>
<evidence type="ECO:0000256" key="3">
    <source>
        <dbReference type="ARBA" id="ARBA00022900"/>
    </source>
</evidence>
<keyword evidence="7" id="KW-1185">Reference proteome</keyword>
<dbReference type="EMBL" id="KK112715">
    <property type="protein sequence ID" value="KFM58370.1"/>
    <property type="molecule type" value="Genomic_DNA"/>
</dbReference>